<feature type="transmembrane region" description="Helical" evidence="7">
    <location>
        <begin position="263"/>
        <end position="289"/>
    </location>
</feature>
<protein>
    <recommendedName>
        <fullName evidence="12">RDD family protein</fullName>
    </recommendedName>
</protein>
<sequence length="328" mass="35578">MTEIAPGWYRDPVEPDIQRYWDGEAYVGEPLPADETPPPGPPPVTPTATAAVPTGYDGPTSAVTAWDAGAGTINVAPGASGTQASGAGTTQSPAAPGEAVRPRQHEPVPVQQAEQLPPGVPGWPPYPRLVLPPPRPHGFPLAGYGARFTARFIDFLCVLGLNIAVNGWFVYQWFEVNQPYFQAATNRILKNQSTSDLVPPEQSSTLLVIIIILAAALWFAYEVPQIANTGQTLGKRLAGIRVMREESEEDLGFRRAIRRWNTLGLPTLLWTCFGLGFLLQLVDVLWAVVDRPLRQALHDKSAQTVVVSVHGIPSREGVVRDQADESRS</sequence>
<evidence type="ECO:0000256" key="6">
    <source>
        <dbReference type="SAM" id="MobiDB-lite"/>
    </source>
</evidence>
<evidence type="ECO:0000313" key="10">
    <source>
        <dbReference type="EMBL" id="GIJ51266.1"/>
    </source>
</evidence>
<dbReference type="InterPro" id="IPR010432">
    <property type="entry name" value="RDD"/>
</dbReference>
<reference evidence="10" key="1">
    <citation type="submission" date="2021-01" db="EMBL/GenBank/DDBJ databases">
        <title>Whole genome shotgun sequence of Virgisporangium aliadipatigenens NBRC 105644.</title>
        <authorList>
            <person name="Komaki H."/>
            <person name="Tamura T."/>
        </authorList>
    </citation>
    <scope>NUCLEOTIDE SEQUENCE</scope>
    <source>
        <strain evidence="10">NBRC 105644</strain>
    </source>
</reference>
<dbReference type="PANTHER" id="PTHR36115:SF4">
    <property type="entry name" value="MEMBRANE PROTEIN"/>
    <property type="match status" value="1"/>
</dbReference>
<keyword evidence="2" id="KW-1003">Cell membrane</keyword>
<keyword evidence="3 7" id="KW-0812">Transmembrane</keyword>
<dbReference type="EMBL" id="BOPF01000046">
    <property type="protein sequence ID" value="GIJ51266.1"/>
    <property type="molecule type" value="Genomic_DNA"/>
</dbReference>
<dbReference type="RefSeq" id="WP_239153712.1">
    <property type="nucleotide sequence ID" value="NZ_BOPF01000046.1"/>
</dbReference>
<organism evidence="10 11">
    <name type="scientific">Virgisporangium aliadipatigenens</name>
    <dbReference type="NCBI Taxonomy" id="741659"/>
    <lineage>
        <taxon>Bacteria</taxon>
        <taxon>Bacillati</taxon>
        <taxon>Actinomycetota</taxon>
        <taxon>Actinomycetes</taxon>
        <taxon>Micromonosporales</taxon>
        <taxon>Micromonosporaceae</taxon>
        <taxon>Virgisporangium</taxon>
    </lineage>
</organism>
<feature type="domain" description="RDD" evidence="8">
    <location>
        <begin position="142"/>
        <end position="302"/>
    </location>
</feature>
<evidence type="ECO:0008006" key="12">
    <source>
        <dbReference type="Google" id="ProtNLM"/>
    </source>
</evidence>
<gene>
    <name evidence="10" type="ORF">Val02_81520</name>
</gene>
<evidence type="ECO:0000256" key="2">
    <source>
        <dbReference type="ARBA" id="ARBA00022475"/>
    </source>
</evidence>
<dbReference type="PANTHER" id="PTHR36115">
    <property type="entry name" value="PROLINE-RICH ANTIGEN HOMOLOG-RELATED"/>
    <property type="match status" value="1"/>
</dbReference>
<feature type="transmembrane region" description="Helical" evidence="7">
    <location>
        <begin position="203"/>
        <end position="221"/>
    </location>
</feature>
<feature type="compositionally biased region" description="Low complexity" evidence="6">
    <location>
        <begin position="78"/>
        <end position="92"/>
    </location>
</feature>
<keyword evidence="4 7" id="KW-1133">Transmembrane helix</keyword>
<evidence type="ECO:0000256" key="4">
    <source>
        <dbReference type="ARBA" id="ARBA00022989"/>
    </source>
</evidence>
<feature type="transmembrane region" description="Helical" evidence="7">
    <location>
        <begin position="152"/>
        <end position="171"/>
    </location>
</feature>
<evidence type="ECO:0000256" key="7">
    <source>
        <dbReference type="SAM" id="Phobius"/>
    </source>
</evidence>
<proteinExistence type="predicted"/>
<name>A0A8J4DVB2_9ACTN</name>
<dbReference type="Pfam" id="PF06271">
    <property type="entry name" value="RDD"/>
    <property type="match status" value="1"/>
</dbReference>
<evidence type="ECO:0000313" key="11">
    <source>
        <dbReference type="Proteomes" id="UP000619260"/>
    </source>
</evidence>
<dbReference type="Pfam" id="PF10708">
    <property type="entry name" value="DUF2510"/>
    <property type="match status" value="1"/>
</dbReference>
<dbReference type="Proteomes" id="UP000619260">
    <property type="component" value="Unassembled WGS sequence"/>
</dbReference>
<feature type="region of interest" description="Disordered" evidence="6">
    <location>
        <begin position="27"/>
        <end position="52"/>
    </location>
</feature>
<dbReference type="InterPro" id="IPR018929">
    <property type="entry name" value="DUF2510"/>
</dbReference>
<keyword evidence="11" id="KW-1185">Reference proteome</keyword>
<keyword evidence="5 7" id="KW-0472">Membrane</keyword>
<evidence type="ECO:0000256" key="3">
    <source>
        <dbReference type="ARBA" id="ARBA00022692"/>
    </source>
</evidence>
<evidence type="ECO:0000256" key="5">
    <source>
        <dbReference type="ARBA" id="ARBA00023136"/>
    </source>
</evidence>
<accession>A0A8J4DVB2</accession>
<comment type="caution">
    <text evidence="10">The sequence shown here is derived from an EMBL/GenBank/DDBJ whole genome shotgun (WGS) entry which is preliminary data.</text>
</comment>
<evidence type="ECO:0000256" key="1">
    <source>
        <dbReference type="ARBA" id="ARBA00004651"/>
    </source>
</evidence>
<evidence type="ECO:0000259" key="9">
    <source>
        <dbReference type="Pfam" id="PF10708"/>
    </source>
</evidence>
<dbReference type="GO" id="GO:0005886">
    <property type="term" value="C:plasma membrane"/>
    <property type="evidence" value="ECO:0007669"/>
    <property type="project" value="UniProtKB-SubCell"/>
</dbReference>
<feature type="compositionally biased region" description="Pro residues" evidence="6">
    <location>
        <begin position="35"/>
        <end position="45"/>
    </location>
</feature>
<dbReference type="InterPro" id="IPR051791">
    <property type="entry name" value="Pra-immunoreactive"/>
</dbReference>
<feature type="domain" description="DUF2510" evidence="9">
    <location>
        <begin position="6"/>
        <end position="38"/>
    </location>
</feature>
<comment type="subcellular location">
    <subcellularLocation>
        <location evidence="1">Cell membrane</location>
        <topology evidence="1">Multi-pass membrane protein</topology>
    </subcellularLocation>
</comment>
<dbReference type="AlphaFoldDB" id="A0A8J4DVB2"/>
<feature type="region of interest" description="Disordered" evidence="6">
    <location>
        <begin position="77"/>
        <end position="106"/>
    </location>
</feature>
<evidence type="ECO:0000259" key="8">
    <source>
        <dbReference type="Pfam" id="PF06271"/>
    </source>
</evidence>